<organism evidence="2 3">
    <name type="scientific">Escherichia coli</name>
    <dbReference type="NCBI Taxonomy" id="562"/>
    <lineage>
        <taxon>Bacteria</taxon>
        <taxon>Pseudomonadati</taxon>
        <taxon>Pseudomonadota</taxon>
        <taxon>Gammaproteobacteria</taxon>
        <taxon>Enterobacterales</taxon>
        <taxon>Enterobacteriaceae</taxon>
        <taxon>Escherichia</taxon>
    </lineage>
</organism>
<name>A0ABD5C6U8_ECOLX</name>
<dbReference type="EMBL" id="JANIDP010000143">
    <property type="protein sequence ID" value="MDR6049080.1"/>
    <property type="molecule type" value="Genomic_DNA"/>
</dbReference>
<sequence>STCKISGCLSYRILDSGPDGTQTTLTSKQSVTQAINVLSRSLEKGYTPEEIINQSIASGWQGIFEPKTPKGKSQPRPQHRAMQENFTTKDYGQTEMPSWAQE</sequence>
<reference evidence="2 3" key="1">
    <citation type="submission" date="2022-07" db="EMBL/GenBank/DDBJ databases">
        <title>The wastewater resistome of Residential Aged Care Facilities indicates a role of antimicrobial stewardship in reducing resistance.</title>
        <authorList>
            <person name="Sapula S."/>
            <person name="Hart B.J."/>
            <person name="Henrietta V."/>
            <person name="Amsalu A."/>
            <person name="Jon W."/>
            <person name="Siderius N."/>
            <person name="Nguyen L."/>
            <person name="Turnidge J."/>
            <person name="Gerber C."/>
        </authorList>
    </citation>
    <scope>NUCLEOTIDE SEQUENCE [LARGE SCALE GENOMIC DNA]</scope>
    <source>
        <strain evidence="2 3">ECA685</strain>
    </source>
</reference>
<dbReference type="AlphaFoldDB" id="A0ABD5C6U8"/>
<protein>
    <recommendedName>
        <fullName evidence="4">Replication protein</fullName>
    </recommendedName>
</protein>
<evidence type="ECO:0000313" key="3">
    <source>
        <dbReference type="Proteomes" id="UP001247581"/>
    </source>
</evidence>
<comment type="caution">
    <text evidence="2">The sequence shown here is derived from an EMBL/GenBank/DDBJ whole genome shotgun (WGS) entry which is preliminary data.</text>
</comment>
<accession>A0ABD5C6U8</accession>
<dbReference type="Proteomes" id="UP001247581">
    <property type="component" value="Unassembled WGS sequence"/>
</dbReference>
<evidence type="ECO:0000256" key="1">
    <source>
        <dbReference type="SAM" id="MobiDB-lite"/>
    </source>
</evidence>
<proteinExistence type="predicted"/>
<gene>
    <name evidence="2" type="ORF">NQD80_25620</name>
</gene>
<feature type="region of interest" description="Disordered" evidence="1">
    <location>
        <begin position="62"/>
        <end position="102"/>
    </location>
</feature>
<evidence type="ECO:0008006" key="4">
    <source>
        <dbReference type="Google" id="ProtNLM"/>
    </source>
</evidence>
<evidence type="ECO:0000313" key="2">
    <source>
        <dbReference type="EMBL" id="MDR6049080.1"/>
    </source>
</evidence>
<feature type="non-terminal residue" evidence="2">
    <location>
        <position position="1"/>
    </location>
</feature>